<keyword evidence="2" id="KW-1185">Reference proteome</keyword>
<evidence type="ECO:0000313" key="2">
    <source>
        <dbReference type="Proteomes" id="UP001226691"/>
    </source>
</evidence>
<name>A0ABU0TWL6_MICTR</name>
<sequence length="52" mass="5563">MSAPGPSPPHRVKPWSRVARATAIVMDDPDADFAEAVVEARRLVAQRALPGV</sequence>
<comment type="caution">
    <text evidence="1">The sequence shown here is derived from an EMBL/GenBank/DDBJ whole genome shotgun (WGS) entry which is preliminary data.</text>
</comment>
<organism evidence="1 2">
    <name type="scientific">Microbacterium trichothecenolyticum</name>
    <name type="common">Aureobacterium trichothecenolyticum</name>
    <dbReference type="NCBI Taxonomy" id="69370"/>
    <lineage>
        <taxon>Bacteria</taxon>
        <taxon>Bacillati</taxon>
        <taxon>Actinomycetota</taxon>
        <taxon>Actinomycetes</taxon>
        <taxon>Micrococcales</taxon>
        <taxon>Microbacteriaceae</taxon>
        <taxon>Microbacterium</taxon>
    </lineage>
</organism>
<evidence type="ECO:0000313" key="1">
    <source>
        <dbReference type="EMBL" id="MDQ1124057.1"/>
    </source>
</evidence>
<dbReference type="Proteomes" id="UP001226691">
    <property type="component" value="Unassembled WGS sequence"/>
</dbReference>
<accession>A0ABU0TWL6</accession>
<proteinExistence type="predicted"/>
<dbReference type="EMBL" id="JAUTBF010000001">
    <property type="protein sequence ID" value="MDQ1124057.1"/>
    <property type="molecule type" value="Genomic_DNA"/>
</dbReference>
<protein>
    <submittedName>
        <fullName evidence="1">Uncharacterized protein</fullName>
    </submittedName>
</protein>
<reference evidence="1 2" key="1">
    <citation type="submission" date="2023-07" db="EMBL/GenBank/DDBJ databases">
        <title>Functional and genomic diversity of the sorghum phyllosphere microbiome.</title>
        <authorList>
            <person name="Shade A."/>
        </authorList>
    </citation>
    <scope>NUCLEOTIDE SEQUENCE [LARGE SCALE GENOMIC DNA]</scope>
    <source>
        <strain evidence="1 2">SORGH_AS_1207</strain>
    </source>
</reference>
<gene>
    <name evidence="1" type="ORF">QE412_002630</name>
</gene>